<dbReference type="GeneID" id="5302564"/>
<accession>A0A078S6X9</accession>
<dbReference type="NCBIfam" id="NF033539">
    <property type="entry name" value="transpos_IS1380"/>
    <property type="match status" value="1"/>
</dbReference>
<comment type="caution">
    <text evidence="2">The sequence shown here is derived from an EMBL/GenBank/DDBJ whole genome shotgun (WGS) entry which is preliminary data.</text>
</comment>
<dbReference type="Proteomes" id="UP000028013">
    <property type="component" value="Unassembled WGS sequence"/>
</dbReference>
<organism evidence="2 3">
    <name type="scientific">Bacteroides uniformis str. 3978 T3 ii</name>
    <dbReference type="NCBI Taxonomy" id="1339349"/>
    <lineage>
        <taxon>Bacteria</taxon>
        <taxon>Pseudomonadati</taxon>
        <taxon>Bacteroidota</taxon>
        <taxon>Bacteroidia</taxon>
        <taxon>Bacteroidales</taxon>
        <taxon>Bacteroidaceae</taxon>
        <taxon>Bacteroides</taxon>
    </lineage>
</organism>
<dbReference type="InterPro" id="IPR002559">
    <property type="entry name" value="Transposase_11"/>
</dbReference>
<dbReference type="EMBL" id="JNHN01000077">
    <property type="protein sequence ID" value="KDS57774.1"/>
    <property type="molecule type" value="Genomic_DNA"/>
</dbReference>
<feature type="domain" description="Transposase IS4-like" evidence="1">
    <location>
        <begin position="143"/>
        <end position="367"/>
    </location>
</feature>
<reference evidence="2 3" key="1">
    <citation type="submission" date="2014-04" db="EMBL/GenBank/DDBJ databases">
        <authorList>
            <person name="Sears C."/>
            <person name="Carroll K."/>
            <person name="Sack B.R."/>
            <person name="Qadri F."/>
            <person name="Myers L.L."/>
            <person name="Chung G.-T."/>
            <person name="Escheverria P."/>
            <person name="Fraser C.M."/>
            <person name="Sadzewicz L."/>
            <person name="Shefchek K.A."/>
            <person name="Tallon L."/>
            <person name="Das S.P."/>
            <person name="Daugherty S."/>
            <person name="Mongodin E.F."/>
        </authorList>
    </citation>
    <scope>NUCLEOTIDE SEQUENCE [LARGE SCALE GENOMIC DNA]</scope>
    <source>
        <strain evidence="2 3">3978 T3 ii</strain>
    </source>
</reference>
<dbReference type="RefSeq" id="WP_005640453.1">
    <property type="nucleotide sequence ID" value="NZ_JNHN01000077.1"/>
</dbReference>
<dbReference type="GO" id="GO:0004803">
    <property type="term" value="F:transposase activity"/>
    <property type="evidence" value="ECO:0007669"/>
    <property type="project" value="InterPro"/>
</dbReference>
<evidence type="ECO:0000259" key="1">
    <source>
        <dbReference type="Pfam" id="PF01609"/>
    </source>
</evidence>
<dbReference type="GO" id="GO:0006313">
    <property type="term" value="P:DNA transposition"/>
    <property type="evidence" value="ECO:0007669"/>
    <property type="project" value="InterPro"/>
</dbReference>
<sequence>MAKVQIKFDSITPFGGIFSIMEQFDALLSDVIDSTLGLRSRTYGYQYSEIIRSLMCVFFCGGSCIEDISTHLMPHLSLHPKLKTCSADTILRAIKELTTDNITYSSPDSGKSYDFNTADTMTELLVKSLIATGELCQEQGYDLDFDHQFIETEKYDAKRTYKKFTGYSPGVAVIGDHIVGIENRDGNTNVRFCQQCTLERIFTRLEWNGIHINRARMDCGSCSEEIVDTVKAHCKYFYIRANRCSAFYEDMFALRGWKAEEINGIRFELNSIVVEKWKGKPYRLVIQRQRRADDIRELWEGEYTYRCILTNDFESDIRDVVEFYNLRGGKERILDDMNNGFGWKHLPKSFMAENAVYLLMTALIRNFYKTIIRKLNVKDFGLSISSRIKTFVFKYISVAAKWIRTSRTYVLNIYTENPAYKIAFQQDFG</sequence>
<dbReference type="AlphaFoldDB" id="A0A078S6X9"/>
<dbReference type="InterPro" id="IPR047960">
    <property type="entry name" value="Transpos_IS1380"/>
</dbReference>
<dbReference type="Pfam" id="PF01609">
    <property type="entry name" value="DDE_Tnp_1"/>
    <property type="match status" value="1"/>
</dbReference>
<dbReference type="GO" id="GO:0003677">
    <property type="term" value="F:DNA binding"/>
    <property type="evidence" value="ECO:0007669"/>
    <property type="project" value="InterPro"/>
</dbReference>
<gene>
    <name evidence="2" type="ORF">M094_3773</name>
</gene>
<evidence type="ECO:0000313" key="2">
    <source>
        <dbReference type="EMBL" id="KDS57774.1"/>
    </source>
</evidence>
<dbReference type="PATRIC" id="fig|1339349.3.peg.610"/>
<proteinExistence type="predicted"/>
<name>A0A078S6X9_BACUN</name>
<evidence type="ECO:0000313" key="3">
    <source>
        <dbReference type="Proteomes" id="UP000028013"/>
    </source>
</evidence>
<protein>
    <submittedName>
        <fullName evidence="2">Transposase DDE domain protein</fullName>
    </submittedName>
</protein>